<dbReference type="Proteomes" id="UP001359559">
    <property type="component" value="Unassembled WGS sequence"/>
</dbReference>
<proteinExistence type="predicted"/>
<dbReference type="AlphaFoldDB" id="A0AAN9KLL3"/>
<accession>A0AAN9KLL3</accession>
<sequence length="122" mass="13343">MSFNVVLVDSTTLFAVVRNDTAFVGYPMTDLKTAMETANELNQMGPQINLVGTVFGVVSGLLTEWVEISRCLLRFAAADHGRPPFTSVELCASHRISAFLCELRSLPPSRLRQLLPCQASQG</sequence>
<organism evidence="1 2">
    <name type="scientific">Clitoria ternatea</name>
    <name type="common">Butterfly pea</name>
    <dbReference type="NCBI Taxonomy" id="43366"/>
    <lineage>
        <taxon>Eukaryota</taxon>
        <taxon>Viridiplantae</taxon>
        <taxon>Streptophyta</taxon>
        <taxon>Embryophyta</taxon>
        <taxon>Tracheophyta</taxon>
        <taxon>Spermatophyta</taxon>
        <taxon>Magnoliopsida</taxon>
        <taxon>eudicotyledons</taxon>
        <taxon>Gunneridae</taxon>
        <taxon>Pentapetalae</taxon>
        <taxon>rosids</taxon>
        <taxon>fabids</taxon>
        <taxon>Fabales</taxon>
        <taxon>Fabaceae</taxon>
        <taxon>Papilionoideae</taxon>
        <taxon>50 kb inversion clade</taxon>
        <taxon>NPAAA clade</taxon>
        <taxon>indigoferoid/millettioid clade</taxon>
        <taxon>Phaseoleae</taxon>
        <taxon>Clitoria</taxon>
    </lineage>
</organism>
<keyword evidence="2" id="KW-1185">Reference proteome</keyword>
<comment type="caution">
    <text evidence="1">The sequence shown here is derived from an EMBL/GenBank/DDBJ whole genome shotgun (WGS) entry which is preliminary data.</text>
</comment>
<evidence type="ECO:0000313" key="1">
    <source>
        <dbReference type="EMBL" id="KAK7318701.1"/>
    </source>
</evidence>
<evidence type="ECO:0000313" key="2">
    <source>
        <dbReference type="Proteomes" id="UP001359559"/>
    </source>
</evidence>
<protein>
    <submittedName>
        <fullName evidence="1">Uncharacterized protein</fullName>
    </submittedName>
</protein>
<dbReference type="EMBL" id="JAYKXN010000001">
    <property type="protein sequence ID" value="KAK7318701.1"/>
    <property type="molecule type" value="Genomic_DNA"/>
</dbReference>
<name>A0AAN9KLL3_CLITE</name>
<reference evidence="1 2" key="1">
    <citation type="submission" date="2024-01" db="EMBL/GenBank/DDBJ databases">
        <title>The genomes of 5 underutilized Papilionoideae crops provide insights into root nodulation and disease resistance.</title>
        <authorList>
            <person name="Yuan L."/>
        </authorList>
    </citation>
    <scope>NUCLEOTIDE SEQUENCE [LARGE SCALE GENOMIC DNA]</scope>
    <source>
        <strain evidence="1">LY-2023</strain>
        <tissue evidence="1">Leaf</tissue>
    </source>
</reference>
<gene>
    <name evidence="1" type="ORF">RJT34_03407</name>
</gene>